<dbReference type="AlphaFoldDB" id="A0A6A4DGV4"/>
<protein>
    <submittedName>
        <fullName evidence="2">Uncharacterized protein</fullName>
    </submittedName>
</protein>
<comment type="caution">
    <text evidence="2">The sequence shown here is derived from an EMBL/GenBank/DDBJ whole genome shotgun (WGS) entry which is preliminary data.</text>
</comment>
<sequence length="129" mass="14558">MPGAFSTMTPQSSSLPEIGDDDCDTPEDFKYHRTRCHRAEKPYPVRRLQLRGVRMLDVHPARGERVAPGHEVEGTAETPFRAFLFLFRGRLLPKEDVEQHDEEEEKMAAPAAAGNDNEEEDTPPTQVAK</sequence>
<name>A0A6A4DGV4_9STRA</name>
<reference evidence="2 3" key="1">
    <citation type="submission" date="2018-08" db="EMBL/GenBank/DDBJ databases">
        <title>Genomic investigation of the strawberry pathogen Phytophthora fragariae indicates pathogenicity is determined by transcriptional variation in three key races.</title>
        <authorList>
            <person name="Adams T.M."/>
            <person name="Armitage A.D."/>
            <person name="Sobczyk M.K."/>
            <person name="Bates H.J."/>
            <person name="Dunwell J.M."/>
            <person name="Nellist C.F."/>
            <person name="Harrison R.J."/>
        </authorList>
    </citation>
    <scope>NUCLEOTIDE SEQUENCE [LARGE SCALE GENOMIC DNA]</scope>
    <source>
        <strain evidence="2 3">A4</strain>
    </source>
</reference>
<accession>A0A6A4DGV4</accession>
<organism evidence="2 3">
    <name type="scientific">Phytophthora fragariae</name>
    <dbReference type="NCBI Taxonomy" id="53985"/>
    <lineage>
        <taxon>Eukaryota</taxon>
        <taxon>Sar</taxon>
        <taxon>Stramenopiles</taxon>
        <taxon>Oomycota</taxon>
        <taxon>Peronosporomycetes</taxon>
        <taxon>Peronosporales</taxon>
        <taxon>Peronosporaceae</taxon>
        <taxon>Phytophthora</taxon>
    </lineage>
</organism>
<feature type="region of interest" description="Disordered" evidence="1">
    <location>
        <begin position="95"/>
        <end position="129"/>
    </location>
</feature>
<proteinExistence type="predicted"/>
<feature type="compositionally biased region" description="Polar residues" evidence="1">
    <location>
        <begin position="1"/>
        <end position="15"/>
    </location>
</feature>
<gene>
    <name evidence="2" type="ORF">PF001_g12318</name>
</gene>
<dbReference type="EMBL" id="QXGE01000679">
    <property type="protein sequence ID" value="KAE9306038.1"/>
    <property type="molecule type" value="Genomic_DNA"/>
</dbReference>
<dbReference type="Proteomes" id="UP000437068">
    <property type="component" value="Unassembled WGS sequence"/>
</dbReference>
<feature type="region of interest" description="Disordered" evidence="1">
    <location>
        <begin position="1"/>
        <end position="26"/>
    </location>
</feature>
<evidence type="ECO:0000256" key="1">
    <source>
        <dbReference type="SAM" id="MobiDB-lite"/>
    </source>
</evidence>
<evidence type="ECO:0000313" key="2">
    <source>
        <dbReference type="EMBL" id="KAE9306038.1"/>
    </source>
</evidence>
<evidence type="ECO:0000313" key="3">
    <source>
        <dbReference type="Proteomes" id="UP000437068"/>
    </source>
</evidence>